<organism evidence="2 3">
    <name type="scientific">Neolewinella lacunae</name>
    <dbReference type="NCBI Taxonomy" id="1517758"/>
    <lineage>
        <taxon>Bacteria</taxon>
        <taxon>Pseudomonadati</taxon>
        <taxon>Bacteroidota</taxon>
        <taxon>Saprospiria</taxon>
        <taxon>Saprospirales</taxon>
        <taxon>Lewinellaceae</taxon>
        <taxon>Neolewinella</taxon>
    </lineage>
</organism>
<evidence type="ECO:0000256" key="1">
    <source>
        <dbReference type="SAM" id="SignalP"/>
    </source>
</evidence>
<name>A0A923T7A2_9BACT</name>
<dbReference type="PROSITE" id="PS51257">
    <property type="entry name" value="PROKAR_LIPOPROTEIN"/>
    <property type="match status" value="1"/>
</dbReference>
<evidence type="ECO:0008006" key="4">
    <source>
        <dbReference type="Google" id="ProtNLM"/>
    </source>
</evidence>
<evidence type="ECO:0000313" key="2">
    <source>
        <dbReference type="EMBL" id="MBC6992638.1"/>
    </source>
</evidence>
<proteinExistence type="predicted"/>
<keyword evidence="1" id="KW-0732">Signal</keyword>
<protein>
    <recommendedName>
        <fullName evidence="4">Lipoprotein</fullName>
    </recommendedName>
</protein>
<feature type="chain" id="PRO_5038138581" description="Lipoprotein" evidence="1">
    <location>
        <begin position="17"/>
        <end position="178"/>
    </location>
</feature>
<gene>
    <name evidence="2" type="ORF">H9S92_00540</name>
</gene>
<feature type="signal peptide" evidence="1">
    <location>
        <begin position="1"/>
        <end position="16"/>
    </location>
</feature>
<keyword evidence="3" id="KW-1185">Reference proteome</keyword>
<dbReference type="AlphaFoldDB" id="A0A923T7A2"/>
<accession>A0A923T7A2</accession>
<dbReference type="Proteomes" id="UP000650081">
    <property type="component" value="Unassembled WGS sequence"/>
</dbReference>
<evidence type="ECO:0000313" key="3">
    <source>
        <dbReference type="Proteomes" id="UP000650081"/>
    </source>
</evidence>
<reference evidence="2" key="1">
    <citation type="submission" date="2020-08" db="EMBL/GenBank/DDBJ databases">
        <title>Lewinella bacteria from marine environments.</title>
        <authorList>
            <person name="Zhong Y."/>
        </authorList>
    </citation>
    <scope>NUCLEOTIDE SEQUENCE</scope>
    <source>
        <strain evidence="2">KCTC 42187</strain>
    </source>
</reference>
<dbReference type="RefSeq" id="WP_187464777.1">
    <property type="nucleotide sequence ID" value="NZ_JACSIT010000034.1"/>
</dbReference>
<sequence>MRALLCIPLFSLFLFACGGAKTLTSISSQYEPLATGEVETLVSQANRGRPASPDDPNAAFQRNAVLESYRGFDEEQQSPFLRMAMKENQGGELVRTAIFEVQLDEAMDFPTHLENVKVVFLKNQLIIDDLAGKKVYYFHVNTTGKDEVIANLPVTNAIGIGLAKGRGLAAEDLHKRSI</sequence>
<comment type="caution">
    <text evidence="2">The sequence shown here is derived from an EMBL/GenBank/DDBJ whole genome shotgun (WGS) entry which is preliminary data.</text>
</comment>
<dbReference type="EMBL" id="JACSIT010000034">
    <property type="protein sequence ID" value="MBC6992638.1"/>
    <property type="molecule type" value="Genomic_DNA"/>
</dbReference>